<feature type="compositionally biased region" description="Acidic residues" evidence="1">
    <location>
        <begin position="418"/>
        <end position="431"/>
    </location>
</feature>
<gene>
    <name evidence="2" type="ORF">LNINA_LOCUS2136</name>
</gene>
<comment type="caution">
    <text evidence="2">The sequence shown here is derived from an EMBL/GenBank/DDBJ whole genome shotgun (WGS) entry which is preliminary data.</text>
</comment>
<dbReference type="Gene3D" id="3.30.420.10">
    <property type="entry name" value="Ribonuclease H-like superfamily/Ribonuclease H"/>
    <property type="match status" value="1"/>
</dbReference>
<evidence type="ECO:0000313" key="3">
    <source>
        <dbReference type="Proteomes" id="UP001497472"/>
    </source>
</evidence>
<organism evidence="2 3">
    <name type="scientific">Leptosia nina</name>
    <dbReference type="NCBI Taxonomy" id="320188"/>
    <lineage>
        <taxon>Eukaryota</taxon>
        <taxon>Metazoa</taxon>
        <taxon>Ecdysozoa</taxon>
        <taxon>Arthropoda</taxon>
        <taxon>Hexapoda</taxon>
        <taxon>Insecta</taxon>
        <taxon>Pterygota</taxon>
        <taxon>Neoptera</taxon>
        <taxon>Endopterygota</taxon>
        <taxon>Lepidoptera</taxon>
        <taxon>Glossata</taxon>
        <taxon>Ditrysia</taxon>
        <taxon>Papilionoidea</taxon>
        <taxon>Pieridae</taxon>
        <taxon>Pierinae</taxon>
        <taxon>Leptosia</taxon>
    </lineage>
</organism>
<proteinExistence type="predicted"/>
<evidence type="ECO:0008006" key="4">
    <source>
        <dbReference type="Google" id="ProtNLM"/>
    </source>
</evidence>
<accession>A0AAV1IYL7</accession>
<dbReference type="PANTHER" id="PTHR33939:SF1">
    <property type="entry name" value="DUF4371 DOMAIN-CONTAINING PROTEIN"/>
    <property type="match status" value="1"/>
</dbReference>
<dbReference type="AlphaFoldDB" id="A0AAV1IYL7"/>
<protein>
    <recommendedName>
        <fullName evidence="4">Tc1-like transposase DDE domain-containing protein</fullName>
    </recommendedName>
</protein>
<feature type="compositionally biased region" description="Low complexity" evidence="1">
    <location>
        <begin position="405"/>
        <end position="417"/>
    </location>
</feature>
<dbReference type="GO" id="GO:0003676">
    <property type="term" value="F:nucleic acid binding"/>
    <property type="evidence" value="ECO:0007669"/>
    <property type="project" value="InterPro"/>
</dbReference>
<feature type="region of interest" description="Disordered" evidence="1">
    <location>
        <begin position="401"/>
        <end position="447"/>
    </location>
</feature>
<sequence>MVNMVYKYMQKEATDGVNNVNQVHKRTAEATGASTRTVQRILKEAKSSEPLLVIRTPGKKRPRKKPVTDIHTFDYCIIRKCIHNFHNTNGQLPTTKELLIKLRNDINFQGSGKSLSRIIKNLSFRWKTIQNRRKILIEKTDIRFKRINYLDKIKDYRSKRRPIIYIHVTQFSSKSWSSKVKKPTIKEKCVTIIHAGSEAGFIPNALLMIAYEPKGGDCNDDIHFNNYKTWLRTQLLPFIPPKSVVVLDSSSYNTKQYDTAPTPYSKKAEMHSWLTEKGIPYDQHMLKPQLYQLISLFQDKCKNFEIDKFFTAVGHNILRLPRFHPDLSPMELAWAEVKGCVSASNFEWNENSVMKFFQEKVDKMDANTWRKICDKVKSAEEIYVKNDRTIDLMTEEYIVGINDNSDSGSATEYSSSSSDEEDPLAMDDEQSGELRQEVKTEDTSDSD</sequence>
<reference evidence="2 3" key="1">
    <citation type="submission" date="2023-11" db="EMBL/GenBank/DDBJ databases">
        <authorList>
            <person name="Okamura Y."/>
        </authorList>
    </citation>
    <scope>NUCLEOTIDE SEQUENCE [LARGE SCALE GENOMIC DNA]</scope>
</reference>
<dbReference type="InterPro" id="IPR036397">
    <property type="entry name" value="RNaseH_sf"/>
</dbReference>
<dbReference type="Proteomes" id="UP001497472">
    <property type="component" value="Unassembled WGS sequence"/>
</dbReference>
<dbReference type="PANTHER" id="PTHR33939">
    <property type="entry name" value="PROTEIN CBG22215"/>
    <property type="match status" value="1"/>
</dbReference>
<dbReference type="EMBL" id="CAVLEF010000003">
    <property type="protein sequence ID" value="CAK1542224.1"/>
    <property type="molecule type" value="Genomic_DNA"/>
</dbReference>
<evidence type="ECO:0000256" key="1">
    <source>
        <dbReference type="SAM" id="MobiDB-lite"/>
    </source>
</evidence>
<name>A0AAV1IYL7_9NEOP</name>
<feature type="compositionally biased region" description="Basic and acidic residues" evidence="1">
    <location>
        <begin position="432"/>
        <end position="447"/>
    </location>
</feature>
<keyword evidence="3" id="KW-1185">Reference proteome</keyword>
<evidence type="ECO:0000313" key="2">
    <source>
        <dbReference type="EMBL" id="CAK1542224.1"/>
    </source>
</evidence>